<sequence length="228" mass="23458">MKTTSIVPALAAATAIALVSACGGSPEAEVVQPAEPLESYQIVDWAVDAQPTGTWVGAMESDALRLDVYQVGVAEAPEASGWESDDTGEPLFAAGDPVVALQYVVTTVAEEPVVLQNGEVTTTLRYDGSDRRSEPDEPSIAVALFAGGGAFAETGLASSPIDYDQVDSGSGYDLELPPGESASWAAVYGYSAGEQYTVSAEAHLVTDGEADYDTTAIDGAIEVALSEG</sequence>
<dbReference type="AlphaFoldDB" id="A0A1H5CMV5"/>
<evidence type="ECO:0000256" key="1">
    <source>
        <dbReference type="SAM" id="SignalP"/>
    </source>
</evidence>
<dbReference type="EMBL" id="FNTX01000001">
    <property type="protein sequence ID" value="SED67993.1"/>
    <property type="molecule type" value="Genomic_DNA"/>
</dbReference>
<dbReference type="OrthoDB" id="5143857at2"/>
<feature type="chain" id="PRO_5039707157" description="Lipoprotein" evidence="1">
    <location>
        <begin position="22"/>
        <end position="228"/>
    </location>
</feature>
<evidence type="ECO:0000313" key="3">
    <source>
        <dbReference type="Proteomes" id="UP000199220"/>
    </source>
</evidence>
<accession>A0A1H5CMV5</accession>
<reference evidence="3" key="1">
    <citation type="submission" date="2016-10" db="EMBL/GenBank/DDBJ databases">
        <authorList>
            <person name="Varghese N."/>
            <person name="Submissions S."/>
        </authorList>
    </citation>
    <scope>NUCLEOTIDE SEQUENCE [LARGE SCALE GENOMIC DNA]</scope>
    <source>
        <strain evidence="3">DSM 21368</strain>
    </source>
</reference>
<keyword evidence="1" id="KW-0732">Signal</keyword>
<feature type="signal peptide" evidence="1">
    <location>
        <begin position="1"/>
        <end position="21"/>
    </location>
</feature>
<organism evidence="2 3">
    <name type="scientific">Ruania alba</name>
    <dbReference type="NCBI Taxonomy" id="648782"/>
    <lineage>
        <taxon>Bacteria</taxon>
        <taxon>Bacillati</taxon>
        <taxon>Actinomycetota</taxon>
        <taxon>Actinomycetes</taxon>
        <taxon>Micrococcales</taxon>
        <taxon>Ruaniaceae</taxon>
        <taxon>Ruania</taxon>
    </lineage>
</organism>
<dbReference type="STRING" id="648782.SAMN04488554_0419"/>
<gene>
    <name evidence="2" type="ORF">SAMN04488554_0419</name>
</gene>
<keyword evidence="3" id="KW-1185">Reference proteome</keyword>
<dbReference type="PROSITE" id="PS51257">
    <property type="entry name" value="PROKAR_LIPOPROTEIN"/>
    <property type="match status" value="1"/>
</dbReference>
<evidence type="ECO:0008006" key="4">
    <source>
        <dbReference type="Google" id="ProtNLM"/>
    </source>
</evidence>
<protein>
    <recommendedName>
        <fullName evidence="4">Lipoprotein</fullName>
    </recommendedName>
</protein>
<evidence type="ECO:0000313" key="2">
    <source>
        <dbReference type="EMBL" id="SED67993.1"/>
    </source>
</evidence>
<name>A0A1H5CMV5_9MICO</name>
<dbReference type="RefSeq" id="WP_089771476.1">
    <property type="nucleotide sequence ID" value="NZ_FNTX01000001.1"/>
</dbReference>
<dbReference type="Proteomes" id="UP000199220">
    <property type="component" value="Unassembled WGS sequence"/>
</dbReference>
<proteinExistence type="predicted"/>